<proteinExistence type="predicted"/>
<gene>
    <name evidence="2" type="ORF">RRG08_001439</name>
</gene>
<evidence type="ECO:0000313" key="3">
    <source>
        <dbReference type="Proteomes" id="UP001283361"/>
    </source>
</evidence>
<comment type="caution">
    <text evidence="2">The sequence shown here is derived from an EMBL/GenBank/DDBJ whole genome shotgun (WGS) entry which is preliminary data.</text>
</comment>
<dbReference type="AlphaFoldDB" id="A0AAE0ZQR9"/>
<keyword evidence="3" id="KW-1185">Reference proteome</keyword>
<name>A0AAE0ZQR9_9GAST</name>
<dbReference type="EMBL" id="JAWDGP010003518">
    <property type="protein sequence ID" value="KAK3773710.1"/>
    <property type="molecule type" value="Genomic_DNA"/>
</dbReference>
<feature type="region of interest" description="Disordered" evidence="1">
    <location>
        <begin position="15"/>
        <end position="34"/>
    </location>
</feature>
<accession>A0AAE0ZQR9</accession>
<evidence type="ECO:0000313" key="2">
    <source>
        <dbReference type="EMBL" id="KAK3773710.1"/>
    </source>
</evidence>
<dbReference type="Proteomes" id="UP001283361">
    <property type="component" value="Unassembled WGS sequence"/>
</dbReference>
<evidence type="ECO:0000256" key="1">
    <source>
        <dbReference type="SAM" id="MobiDB-lite"/>
    </source>
</evidence>
<sequence length="76" mass="8706">MKLRNESEMAISKEMSLNDHGLNPKHAGAIKRKTPQSISMHDLYQMVTGASVRTVSCDRKDHLERFCNPKRLVPRD</sequence>
<reference evidence="2" key="1">
    <citation type="journal article" date="2023" name="G3 (Bethesda)">
        <title>A reference genome for the long-term kleptoplast-retaining sea slug Elysia crispata morphotype clarki.</title>
        <authorList>
            <person name="Eastman K.E."/>
            <person name="Pendleton A.L."/>
            <person name="Shaikh M.A."/>
            <person name="Suttiyut T."/>
            <person name="Ogas R."/>
            <person name="Tomko P."/>
            <person name="Gavelis G."/>
            <person name="Widhalm J.R."/>
            <person name="Wisecaver J.H."/>
        </authorList>
    </citation>
    <scope>NUCLEOTIDE SEQUENCE</scope>
    <source>
        <strain evidence="2">ECLA1</strain>
    </source>
</reference>
<organism evidence="2 3">
    <name type="scientific">Elysia crispata</name>
    <name type="common">lettuce slug</name>
    <dbReference type="NCBI Taxonomy" id="231223"/>
    <lineage>
        <taxon>Eukaryota</taxon>
        <taxon>Metazoa</taxon>
        <taxon>Spiralia</taxon>
        <taxon>Lophotrochozoa</taxon>
        <taxon>Mollusca</taxon>
        <taxon>Gastropoda</taxon>
        <taxon>Heterobranchia</taxon>
        <taxon>Euthyneura</taxon>
        <taxon>Panpulmonata</taxon>
        <taxon>Sacoglossa</taxon>
        <taxon>Placobranchoidea</taxon>
        <taxon>Plakobranchidae</taxon>
        <taxon>Elysia</taxon>
    </lineage>
</organism>
<protein>
    <submittedName>
        <fullName evidence="2">Uncharacterized protein</fullName>
    </submittedName>
</protein>